<evidence type="ECO:0000313" key="2">
    <source>
        <dbReference type="EMBL" id="KAE9599347.1"/>
    </source>
</evidence>
<dbReference type="EMBL" id="WOCE01000015">
    <property type="protein sequence ID" value="KAE9599347.1"/>
    <property type="molecule type" value="Genomic_DNA"/>
</dbReference>
<protein>
    <submittedName>
        <fullName evidence="2">Uncharacterized protein</fullName>
    </submittedName>
</protein>
<name>A0A6A4PEZ0_LUPAL</name>
<evidence type="ECO:0000313" key="3">
    <source>
        <dbReference type="Proteomes" id="UP000447434"/>
    </source>
</evidence>
<dbReference type="OrthoDB" id="689350at2759"/>
<accession>A0A6A4PEZ0</accession>
<feature type="compositionally biased region" description="Polar residues" evidence="1">
    <location>
        <begin position="68"/>
        <end position="84"/>
    </location>
</feature>
<dbReference type="AlphaFoldDB" id="A0A6A4PEZ0"/>
<dbReference type="Proteomes" id="UP000447434">
    <property type="component" value="Chromosome 15"/>
</dbReference>
<feature type="region of interest" description="Disordered" evidence="1">
    <location>
        <begin position="68"/>
        <end position="102"/>
    </location>
</feature>
<sequence>MSLKSSNRKMRCGGFMCHSQASAAVCMSTMDPRSVVVPRTRRHNRSVFVDDTRLINHANYSKLVDNKSVSVSAPKINNKSQDQVNGPRELQKTPTQNVFQVR</sequence>
<gene>
    <name evidence="2" type="ORF">Lalb_Chr15g0090501</name>
</gene>
<proteinExistence type="predicted"/>
<reference evidence="3" key="1">
    <citation type="journal article" date="2020" name="Nat. Commun.">
        <title>Genome sequence of the cluster root forming white lupin.</title>
        <authorList>
            <person name="Hufnagel B."/>
            <person name="Marques A."/>
            <person name="Soriano A."/>
            <person name="Marques L."/>
            <person name="Divol F."/>
            <person name="Doumas P."/>
            <person name="Sallet E."/>
            <person name="Mancinotti D."/>
            <person name="Carrere S."/>
            <person name="Marande W."/>
            <person name="Arribat S."/>
            <person name="Keller J."/>
            <person name="Huneau C."/>
            <person name="Blein T."/>
            <person name="Aime D."/>
            <person name="Laguerre M."/>
            <person name="Taylor J."/>
            <person name="Schubert V."/>
            <person name="Nelson M."/>
            <person name="Geu-Flores F."/>
            <person name="Crespi M."/>
            <person name="Gallardo-Guerrero K."/>
            <person name="Delaux P.-M."/>
            <person name="Salse J."/>
            <person name="Berges H."/>
            <person name="Guyot R."/>
            <person name="Gouzy J."/>
            <person name="Peret B."/>
        </authorList>
    </citation>
    <scope>NUCLEOTIDE SEQUENCE [LARGE SCALE GENOMIC DNA]</scope>
    <source>
        <strain evidence="3">cv. Amiga</strain>
    </source>
</reference>
<feature type="compositionally biased region" description="Polar residues" evidence="1">
    <location>
        <begin position="92"/>
        <end position="102"/>
    </location>
</feature>
<comment type="caution">
    <text evidence="2">The sequence shown here is derived from an EMBL/GenBank/DDBJ whole genome shotgun (WGS) entry which is preliminary data.</text>
</comment>
<organism evidence="2 3">
    <name type="scientific">Lupinus albus</name>
    <name type="common">White lupine</name>
    <name type="synonym">Lupinus termis</name>
    <dbReference type="NCBI Taxonomy" id="3870"/>
    <lineage>
        <taxon>Eukaryota</taxon>
        <taxon>Viridiplantae</taxon>
        <taxon>Streptophyta</taxon>
        <taxon>Embryophyta</taxon>
        <taxon>Tracheophyta</taxon>
        <taxon>Spermatophyta</taxon>
        <taxon>Magnoliopsida</taxon>
        <taxon>eudicotyledons</taxon>
        <taxon>Gunneridae</taxon>
        <taxon>Pentapetalae</taxon>
        <taxon>rosids</taxon>
        <taxon>fabids</taxon>
        <taxon>Fabales</taxon>
        <taxon>Fabaceae</taxon>
        <taxon>Papilionoideae</taxon>
        <taxon>50 kb inversion clade</taxon>
        <taxon>genistoids sensu lato</taxon>
        <taxon>core genistoids</taxon>
        <taxon>Genisteae</taxon>
        <taxon>Lupinus</taxon>
    </lineage>
</organism>
<evidence type="ECO:0000256" key="1">
    <source>
        <dbReference type="SAM" id="MobiDB-lite"/>
    </source>
</evidence>
<keyword evidence="3" id="KW-1185">Reference proteome</keyword>